<proteinExistence type="inferred from homology"/>
<dbReference type="InterPro" id="IPR050425">
    <property type="entry name" value="NAD(P)_dehydrat-like"/>
</dbReference>
<reference evidence="3" key="1">
    <citation type="submission" date="2022-06" db="EMBL/GenBank/DDBJ databases">
        <title>Complete genome sequences of two strains of the flax pathogen Septoria linicola.</title>
        <authorList>
            <person name="Lapalu N."/>
            <person name="Simon A."/>
            <person name="Demenou B."/>
            <person name="Paumier D."/>
            <person name="Guillot M.-P."/>
            <person name="Gout L."/>
            <person name="Valade R."/>
        </authorList>
    </citation>
    <scope>NUCLEOTIDE SEQUENCE</scope>
    <source>
        <strain evidence="3">SE15195</strain>
    </source>
</reference>
<keyword evidence="4" id="KW-1185">Reference proteome</keyword>
<dbReference type="Proteomes" id="UP001056384">
    <property type="component" value="Chromosome 2"/>
</dbReference>
<dbReference type="AlphaFoldDB" id="A0A9Q9AJ62"/>
<comment type="similarity">
    <text evidence="2">Belongs to the NAD(P)-dependent epimerase/dehydratase family. Dihydroflavonol-4-reductase subfamily.</text>
</comment>
<evidence type="ECO:0000313" key="4">
    <source>
        <dbReference type="Proteomes" id="UP001056384"/>
    </source>
</evidence>
<evidence type="ECO:0000256" key="2">
    <source>
        <dbReference type="ARBA" id="ARBA00023445"/>
    </source>
</evidence>
<dbReference type="Gene3D" id="3.40.50.720">
    <property type="entry name" value="NAD(P)-binding Rossmann-like Domain"/>
    <property type="match status" value="1"/>
</dbReference>
<protein>
    <submittedName>
        <fullName evidence="3">NAD(P)-binding domain superfamily</fullName>
    </submittedName>
</protein>
<dbReference type="EMBL" id="CP099419">
    <property type="protein sequence ID" value="USW48834.1"/>
    <property type="molecule type" value="Genomic_DNA"/>
</dbReference>
<evidence type="ECO:0000313" key="3">
    <source>
        <dbReference type="EMBL" id="USW48834.1"/>
    </source>
</evidence>
<gene>
    <name evidence="3" type="ORF">Slin15195_G021530</name>
</gene>
<sequence length="295" mass="32243">MAAPLIFINRSDRLHRSSNRHILHYVQATVSSLSVRKEAQVGPLRRALNTFSDRLEFVVIPDITKPGAFDAALEGADYVIHVASPLPKPNEDLLTPAVKGTTGLLGSALRVSSIKKVVVTAGHCKREAALRRFDNSLLTQPWRTVPKASKIASYLATLDFVETKKPQFSVVTLRPVYIFGRNLLQTSADELTGTNGGVHVDDVAEAHIRALTLPDAQVSSFPLAGKDGRWEEVLEFANKKFPRAGFTAKPKPGDGMSVDTGLAEAQLGFSSWKEMEVQVSDVVEQQLDFRGTKKA</sequence>
<dbReference type="GO" id="GO:0016616">
    <property type="term" value="F:oxidoreductase activity, acting on the CH-OH group of donors, NAD or NADP as acceptor"/>
    <property type="evidence" value="ECO:0007669"/>
    <property type="project" value="TreeGrafter"/>
</dbReference>
<dbReference type="SUPFAM" id="SSF51735">
    <property type="entry name" value="NAD(P)-binding Rossmann-fold domains"/>
    <property type="match status" value="1"/>
</dbReference>
<dbReference type="PANTHER" id="PTHR10366">
    <property type="entry name" value="NAD DEPENDENT EPIMERASE/DEHYDRATASE"/>
    <property type="match status" value="1"/>
</dbReference>
<keyword evidence="1" id="KW-0560">Oxidoreductase</keyword>
<dbReference type="InterPro" id="IPR036291">
    <property type="entry name" value="NAD(P)-bd_dom_sf"/>
</dbReference>
<accession>A0A9Q9AJ62</accession>
<name>A0A9Q9AJ62_9PEZI</name>
<dbReference type="PANTHER" id="PTHR10366:SF564">
    <property type="entry name" value="STEROL-4-ALPHA-CARBOXYLATE 3-DEHYDROGENASE, DECARBOXYLATING"/>
    <property type="match status" value="1"/>
</dbReference>
<organism evidence="3 4">
    <name type="scientific">Septoria linicola</name>
    <dbReference type="NCBI Taxonomy" id="215465"/>
    <lineage>
        <taxon>Eukaryota</taxon>
        <taxon>Fungi</taxon>
        <taxon>Dikarya</taxon>
        <taxon>Ascomycota</taxon>
        <taxon>Pezizomycotina</taxon>
        <taxon>Dothideomycetes</taxon>
        <taxon>Dothideomycetidae</taxon>
        <taxon>Mycosphaerellales</taxon>
        <taxon>Mycosphaerellaceae</taxon>
        <taxon>Septoria</taxon>
    </lineage>
</organism>
<evidence type="ECO:0000256" key="1">
    <source>
        <dbReference type="ARBA" id="ARBA00023002"/>
    </source>
</evidence>